<dbReference type="AlphaFoldDB" id="A0A6G2BI51"/>
<keyword evidence="2" id="KW-0408">Iron</keyword>
<dbReference type="Pfam" id="PF00067">
    <property type="entry name" value="p450"/>
    <property type="match status" value="1"/>
</dbReference>
<evidence type="ECO:0000256" key="2">
    <source>
        <dbReference type="RuleBase" id="RU000461"/>
    </source>
</evidence>
<dbReference type="GO" id="GO:0004497">
    <property type="term" value="F:monooxygenase activity"/>
    <property type="evidence" value="ECO:0007669"/>
    <property type="project" value="UniProtKB-KW"/>
</dbReference>
<keyword evidence="2" id="KW-0560">Oxidoreductase</keyword>
<dbReference type="GO" id="GO:0005506">
    <property type="term" value="F:iron ion binding"/>
    <property type="evidence" value="ECO:0007669"/>
    <property type="project" value="InterPro"/>
</dbReference>
<dbReference type="GO" id="GO:0020037">
    <property type="term" value="F:heme binding"/>
    <property type="evidence" value="ECO:0007669"/>
    <property type="project" value="InterPro"/>
</dbReference>
<comment type="caution">
    <text evidence="3">The sequence shown here is derived from an EMBL/GenBank/DDBJ whole genome shotgun (WGS) entry which is preliminary data.</text>
</comment>
<keyword evidence="2" id="KW-0349">Heme</keyword>
<evidence type="ECO:0000313" key="4">
    <source>
        <dbReference type="Proteomes" id="UP000473014"/>
    </source>
</evidence>
<dbReference type="InterPro" id="IPR017972">
    <property type="entry name" value="Cyt_P450_CS"/>
</dbReference>
<dbReference type="Gene3D" id="1.10.630.10">
    <property type="entry name" value="Cytochrome P450"/>
    <property type="match status" value="1"/>
</dbReference>
<dbReference type="Proteomes" id="UP000473014">
    <property type="component" value="Unassembled WGS sequence"/>
</dbReference>
<dbReference type="InterPro" id="IPR036396">
    <property type="entry name" value="Cyt_P450_sf"/>
</dbReference>
<dbReference type="PRINTS" id="PR00385">
    <property type="entry name" value="P450"/>
</dbReference>
<dbReference type="PANTHER" id="PTHR46696:SF1">
    <property type="entry name" value="CYTOCHROME P450 YJIB-RELATED"/>
    <property type="match status" value="1"/>
</dbReference>
<dbReference type="PROSITE" id="PS00086">
    <property type="entry name" value="CYTOCHROME_P450"/>
    <property type="match status" value="1"/>
</dbReference>
<gene>
    <name evidence="3" type="ORF">F0L17_22060</name>
</gene>
<dbReference type="InterPro" id="IPR001128">
    <property type="entry name" value="Cyt_P450"/>
</dbReference>
<evidence type="ECO:0000256" key="1">
    <source>
        <dbReference type="ARBA" id="ARBA00010617"/>
    </source>
</evidence>
<dbReference type="EMBL" id="WIXO01000001">
    <property type="protein sequence ID" value="MTE21749.1"/>
    <property type="molecule type" value="Genomic_DNA"/>
</dbReference>
<dbReference type="InterPro" id="IPR002397">
    <property type="entry name" value="Cyt_P450_B"/>
</dbReference>
<name>A0A6G2BI51_9ACTN</name>
<keyword evidence="2" id="KW-0479">Metal-binding</keyword>
<keyword evidence="2" id="KW-0503">Monooxygenase</keyword>
<protein>
    <submittedName>
        <fullName evidence="3">Cytochrome P450</fullName>
    </submittedName>
</protein>
<sequence length="379" mass="42266">MGEVVPAPWGGHLVTSFELCDRLLRDRQWLVPDGAWRARQGEATRWSADSSREMSKTLPGLNPPEHTRVRRAAGNMFDRRSLEDIRLSVAEVTEGLLDRLVDRLTADGEADFGELVSEELPVIVIGRWLGLPSADYPRLRELTHDQVFAQELLPSASQLALSDAATAELREYFTDLVRQRRRAPGDDPVSGWIRVWDGIEPDRGAADEAVYHLSLFVLLAALETTSTLLSTAVRLLLEHPGQWARLRAAPERVPAAVEEALRYDAPTHVVSRVASRDTTVAGVEVREDEMVHLMVGAANRDPAHHLDPEVFDVGRRATHLSFSGGIHYCLGAPLARLEATTLLEALLRRLPDLRLVRAPEWAPRVAFRRMLTLPVTTRP</sequence>
<dbReference type="SUPFAM" id="SSF48264">
    <property type="entry name" value="Cytochrome P450"/>
    <property type="match status" value="1"/>
</dbReference>
<comment type="similarity">
    <text evidence="1 2">Belongs to the cytochrome P450 family.</text>
</comment>
<evidence type="ECO:0000313" key="3">
    <source>
        <dbReference type="EMBL" id="MTE21749.1"/>
    </source>
</evidence>
<proteinExistence type="inferred from homology"/>
<reference evidence="3 4" key="1">
    <citation type="submission" date="2019-11" db="EMBL/GenBank/DDBJ databases">
        <authorList>
            <person name="Yuan L."/>
        </authorList>
    </citation>
    <scope>NUCLEOTIDE SEQUENCE [LARGE SCALE GENOMIC DNA]</scope>
    <source>
        <strain evidence="3 4">TRM43335</strain>
    </source>
</reference>
<dbReference type="OrthoDB" id="4302140at2"/>
<dbReference type="GO" id="GO:0016705">
    <property type="term" value="F:oxidoreductase activity, acting on paired donors, with incorporation or reduction of molecular oxygen"/>
    <property type="evidence" value="ECO:0007669"/>
    <property type="project" value="InterPro"/>
</dbReference>
<organism evidence="3 4">
    <name type="scientific">Streptomyces taklimakanensis</name>
    <dbReference type="NCBI Taxonomy" id="2569853"/>
    <lineage>
        <taxon>Bacteria</taxon>
        <taxon>Bacillati</taxon>
        <taxon>Actinomycetota</taxon>
        <taxon>Actinomycetes</taxon>
        <taxon>Kitasatosporales</taxon>
        <taxon>Streptomycetaceae</taxon>
        <taxon>Streptomyces</taxon>
    </lineage>
</organism>
<dbReference type="PANTHER" id="PTHR46696">
    <property type="entry name" value="P450, PUTATIVE (EUROFUNG)-RELATED"/>
    <property type="match status" value="1"/>
</dbReference>
<keyword evidence="4" id="KW-1185">Reference proteome</keyword>
<dbReference type="PRINTS" id="PR00359">
    <property type="entry name" value="BP450"/>
</dbReference>
<accession>A0A6G2BI51</accession>